<comment type="caution">
    <text evidence="1">The sequence shown here is derived from an EMBL/GenBank/DDBJ whole genome shotgun (WGS) entry which is preliminary data.</text>
</comment>
<evidence type="ECO:0000313" key="1">
    <source>
        <dbReference type="EMBL" id="MCW9712814.1"/>
    </source>
</evidence>
<name>A0ABT3PY93_9BACT</name>
<reference evidence="1 2" key="1">
    <citation type="submission" date="2021-11" db="EMBL/GenBank/DDBJ databases">
        <title>Aliifidinibius sp. nov., a new bacterium isolated from saline soil.</title>
        <authorList>
            <person name="Galisteo C."/>
            <person name="De La Haba R."/>
            <person name="Sanchez-Porro C."/>
            <person name="Ventosa A."/>
        </authorList>
    </citation>
    <scope>NUCLEOTIDE SEQUENCE [LARGE SCALE GENOMIC DNA]</scope>
    <source>
        <strain evidence="1 2">KACC 190600</strain>
    </source>
</reference>
<proteinExistence type="predicted"/>
<accession>A0ABT3PY93</accession>
<dbReference type="EMBL" id="JAJNDC010000002">
    <property type="protein sequence ID" value="MCW9712814.1"/>
    <property type="molecule type" value="Genomic_DNA"/>
</dbReference>
<dbReference type="Proteomes" id="UP001207337">
    <property type="component" value="Unassembled WGS sequence"/>
</dbReference>
<sequence>MKDVANITIIVIILVIFVGCAEQSKEVETNKILRTLIEEQQDSLNIYFEPIDSAGTKKFKKHISYTDEPDSIVLYYKSVDTLKFEKPLTVEFLNQYGFTYGNDIDTLFTKEEVGQWNEDISNYKSKKWSRQESRSLPIIAKSHHEIEEFYTQQEKLESFFYYSTPFFNKEGDKALIYQNKISKSSKIRQLYILSNKGDTWSPIYRVTLYISTS</sequence>
<dbReference type="RefSeq" id="WP_345694257.1">
    <property type="nucleotide sequence ID" value="NZ_BAABRS010000002.1"/>
</dbReference>
<keyword evidence="2" id="KW-1185">Reference proteome</keyword>
<protein>
    <recommendedName>
        <fullName evidence="3">Lipoprotein</fullName>
    </recommendedName>
</protein>
<dbReference type="PROSITE" id="PS51257">
    <property type="entry name" value="PROKAR_LIPOPROTEIN"/>
    <property type="match status" value="1"/>
</dbReference>
<gene>
    <name evidence="1" type="ORF">LQ318_07845</name>
</gene>
<evidence type="ECO:0008006" key="3">
    <source>
        <dbReference type="Google" id="ProtNLM"/>
    </source>
</evidence>
<organism evidence="1 2">
    <name type="scientific">Fodinibius salicampi</name>
    <dbReference type="NCBI Taxonomy" id="1920655"/>
    <lineage>
        <taxon>Bacteria</taxon>
        <taxon>Pseudomonadati</taxon>
        <taxon>Balneolota</taxon>
        <taxon>Balneolia</taxon>
        <taxon>Balneolales</taxon>
        <taxon>Balneolaceae</taxon>
        <taxon>Fodinibius</taxon>
    </lineage>
</organism>
<evidence type="ECO:0000313" key="2">
    <source>
        <dbReference type="Proteomes" id="UP001207337"/>
    </source>
</evidence>